<dbReference type="GO" id="GO:0006355">
    <property type="term" value="P:regulation of DNA-templated transcription"/>
    <property type="evidence" value="ECO:0007669"/>
    <property type="project" value="InterPro"/>
</dbReference>
<dbReference type="EC" id="4.6.1.1" evidence="4"/>
<dbReference type="SUPFAM" id="SSF46894">
    <property type="entry name" value="C-terminal effector domain of the bipartite response regulators"/>
    <property type="match status" value="1"/>
</dbReference>
<gene>
    <name evidence="4" type="primary">cya33</name>
    <name evidence="4" type="ORF">USDA257_c04620</name>
</gene>
<dbReference type="GO" id="GO:0000160">
    <property type="term" value="P:phosphorelay signal transduction system"/>
    <property type="evidence" value="ECO:0007669"/>
    <property type="project" value="InterPro"/>
</dbReference>
<dbReference type="PATRIC" id="fig|1185652.3.peg.477"/>
<keyword evidence="4" id="KW-0456">Lyase</keyword>
<dbReference type="STRING" id="1185652.USDA257_c04620"/>
<proteinExistence type="predicted"/>
<name>I3WZK3_SINF2</name>
<evidence type="ECO:0000313" key="4">
    <source>
        <dbReference type="EMBL" id="AFL49059.1"/>
    </source>
</evidence>
<dbReference type="eggNOG" id="COG5616">
    <property type="taxonomic scope" value="Bacteria"/>
</dbReference>
<evidence type="ECO:0000256" key="2">
    <source>
        <dbReference type="PROSITE-ProRule" id="PRU01091"/>
    </source>
</evidence>
<dbReference type="Proteomes" id="UP000006180">
    <property type="component" value="Chromosome"/>
</dbReference>
<dbReference type="InterPro" id="IPR001867">
    <property type="entry name" value="OmpR/PhoB-type_DNA-bd"/>
</dbReference>
<dbReference type="SUPFAM" id="SSF52964">
    <property type="entry name" value="TolB, N-terminal domain"/>
    <property type="match status" value="1"/>
</dbReference>
<sequence length="550" mass="59502">MRGAGASPETRAEKFRKTTKSGVSFPIMNTQHLVFGPFEFITENGCLLRDNRPVAIGARGASLLAVLLAADGRVVTKSALMDAVWPGLAVEESNLSVQIAALRKLLGPASDDGDWIVTVPRVGYRFSGPVESRTDGSGSEGHVEARSSPAIAVLPFENLSGEAERQYLADGIADDLIMALARFRWFRVASRGASFARRNGSRDPNSIAHELGVDFLVDGAIRRTGDRMRISVHLADAVKGATIWSEHYDLQVAEVFAVQDAIAERIAAAVEPELLLRHGLQVAPHTGNVTAWDLVRQGTFNFHKVTQPTHLLARRFFREAAELDPMLPEAQIWRARVNAGLIAYGWTENPAADAKEGLDAALRAIYLDARNPYAHYALAIVSAYTGRADQAILAAERSIDLGPSFALGYLVLGMARLFVGDAAGARKPLARGLELNPHDPQNAVWFSLLMLALFFSGEVEGALDTGRAGLKARPDWPALLRIQACCHTALGHRQEALRFAAAAGDLPEPAGDALGPFRDGNKEWATCLEGLLREAEHQTTDSGRNAIFPE</sequence>
<dbReference type="InterPro" id="IPR036388">
    <property type="entry name" value="WH-like_DNA-bd_sf"/>
</dbReference>
<dbReference type="SMART" id="SM00862">
    <property type="entry name" value="Trans_reg_C"/>
    <property type="match status" value="1"/>
</dbReference>
<feature type="DNA-binding region" description="OmpR/PhoB-type" evidence="2">
    <location>
        <begin position="30"/>
        <end position="128"/>
    </location>
</feature>
<dbReference type="EMBL" id="CP003563">
    <property type="protein sequence ID" value="AFL49059.1"/>
    <property type="molecule type" value="Genomic_DNA"/>
</dbReference>
<dbReference type="InterPro" id="IPR016032">
    <property type="entry name" value="Sig_transdc_resp-reg_C-effctor"/>
</dbReference>
<dbReference type="GO" id="GO:0003677">
    <property type="term" value="F:DNA binding"/>
    <property type="evidence" value="ECO:0007669"/>
    <property type="project" value="UniProtKB-UniRule"/>
</dbReference>
<accession>I3WZK3</accession>
<dbReference type="GO" id="GO:0004016">
    <property type="term" value="F:adenylate cyclase activity"/>
    <property type="evidence" value="ECO:0007669"/>
    <property type="project" value="UniProtKB-EC"/>
</dbReference>
<dbReference type="Gene3D" id="3.40.50.10070">
    <property type="entry name" value="TolB, N-terminal domain"/>
    <property type="match status" value="1"/>
</dbReference>
<dbReference type="HOGENOM" id="CLU_019981_4_0_5"/>
<dbReference type="PROSITE" id="PS51755">
    <property type="entry name" value="OMPR_PHOB"/>
    <property type="match status" value="1"/>
</dbReference>
<dbReference type="Pfam" id="PF00486">
    <property type="entry name" value="Trans_reg_C"/>
    <property type="match status" value="1"/>
</dbReference>
<dbReference type="Gene3D" id="1.10.10.10">
    <property type="entry name" value="Winged helix-like DNA-binding domain superfamily/Winged helix DNA-binding domain"/>
    <property type="match status" value="1"/>
</dbReference>
<protein>
    <submittedName>
        <fullName evidence="4">Putative adenylate cyclase 3</fullName>
        <ecNumber evidence="4">4.6.1.1</ecNumber>
    </submittedName>
</protein>
<reference evidence="4 5" key="1">
    <citation type="journal article" date="2012" name="J. Bacteriol.">
        <title>Complete genome sequence of the broad-host-range strain Sinorhizobium fredii USDA257.</title>
        <authorList>
            <person name="Schuldes J."/>
            <person name="Rodriguez Orbegoso M."/>
            <person name="Schmeisser C."/>
            <person name="Krishnan H.B."/>
            <person name="Daniel R."/>
            <person name="Streit W.R."/>
        </authorList>
    </citation>
    <scope>NUCLEOTIDE SEQUENCE [LARGE SCALE GENOMIC DNA]</scope>
    <source>
        <strain evidence="4 5">USDA 257</strain>
    </source>
</reference>
<feature type="domain" description="OmpR/PhoB-type" evidence="3">
    <location>
        <begin position="30"/>
        <end position="128"/>
    </location>
</feature>
<dbReference type="eggNOG" id="COG0457">
    <property type="taxonomic scope" value="Bacteria"/>
</dbReference>
<keyword evidence="1 2" id="KW-0238">DNA-binding</keyword>
<dbReference type="SUPFAM" id="SSF48452">
    <property type="entry name" value="TPR-like"/>
    <property type="match status" value="1"/>
</dbReference>
<evidence type="ECO:0000259" key="3">
    <source>
        <dbReference type="PROSITE" id="PS51755"/>
    </source>
</evidence>
<dbReference type="eggNOG" id="COG3710">
    <property type="taxonomic scope" value="Bacteria"/>
</dbReference>
<dbReference type="Gene3D" id="1.25.40.10">
    <property type="entry name" value="Tetratricopeptide repeat domain"/>
    <property type="match status" value="1"/>
</dbReference>
<evidence type="ECO:0000256" key="1">
    <source>
        <dbReference type="ARBA" id="ARBA00023125"/>
    </source>
</evidence>
<organism evidence="4 5">
    <name type="scientific">Sinorhizobium fredii (strain USDA 257)</name>
    <dbReference type="NCBI Taxonomy" id="1185652"/>
    <lineage>
        <taxon>Bacteria</taxon>
        <taxon>Pseudomonadati</taxon>
        <taxon>Pseudomonadota</taxon>
        <taxon>Alphaproteobacteria</taxon>
        <taxon>Hyphomicrobiales</taxon>
        <taxon>Rhizobiaceae</taxon>
        <taxon>Sinorhizobium/Ensifer group</taxon>
        <taxon>Sinorhizobium</taxon>
    </lineage>
</organism>
<evidence type="ECO:0000313" key="5">
    <source>
        <dbReference type="Proteomes" id="UP000006180"/>
    </source>
</evidence>
<dbReference type="CDD" id="cd00383">
    <property type="entry name" value="trans_reg_C"/>
    <property type="match status" value="1"/>
</dbReference>
<dbReference type="InterPro" id="IPR011990">
    <property type="entry name" value="TPR-like_helical_dom_sf"/>
</dbReference>
<dbReference type="AlphaFoldDB" id="I3WZK3"/>
<dbReference type="KEGG" id="sfd:USDA257_c04620"/>